<dbReference type="Gene3D" id="3.30.40.10">
    <property type="entry name" value="Zinc/RING finger domain, C3HC4 (zinc finger)"/>
    <property type="match status" value="1"/>
</dbReference>
<feature type="domain" description="RING-type" evidence="7">
    <location>
        <begin position="5"/>
        <end position="45"/>
    </location>
</feature>
<reference evidence="8" key="1">
    <citation type="journal article" date="2020" name="Stud. Mycol.">
        <title>101 Dothideomycetes genomes: a test case for predicting lifestyles and emergence of pathogens.</title>
        <authorList>
            <person name="Haridas S."/>
            <person name="Albert R."/>
            <person name="Binder M."/>
            <person name="Bloem J."/>
            <person name="Labutti K."/>
            <person name="Salamov A."/>
            <person name="Andreopoulos B."/>
            <person name="Baker S."/>
            <person name="Barry K."/>
            <person name="Bills G."/>
            <person name="Bluhm B."/>
            <person name="Cannon C."/>
            <person name="Castanera R."/>
            <person name="Culley D."/>
            <person name="Daum C."/>
            <person name="Ezra D."/>
            <person name="Gonzalez J."/>
            <person name="Henrissat B."/>
            <person name="Kuo A."/>
            <person name="Liang C."/>
            <person name="Lipzen A."/>
            <person name="Lutzoni F."/>
            <person name="Magnuson J."/>
            <person name="Mondo S."/>
            <person name="Nolan M."/>
            <person name="Ohm R."/>
            <person name="Pangilinan J."/>
            <person name="Park H.-J."/>
            <person name="Ramirez L."/>
            <person name="Alfaro M."/>
            <person name="Sun H."/>
            <person name="Tritt A."/>
            <person name="Yoshinaga Y."/>
            <person name="Zwiers L.-H."/>
            <person name="Turgeon B."/>
            <person name="Goodwin S."/>
            <person name="Spatafora J."/>
            <person name="Crous P."/>
            <person name="Grigoriev I."/>
        </authorList>
    </citation>
    <scope>NUCLEOTIDE SEQUENCE</scope>
    <source>
        <strain evidence="8">CBS 125425</strain>
    </source>
</reference>
<dbReference type="GO" id="GO:0000209">
    <property type="term" value="P:protein polyubiquitination"/>
    <property type="evidence" value="ECO:0007669"/>
    <property type="project" value="TreeGrafter"/>
</dbReference>
<organism evidence="8 9">
    <name type="scientific">Polyplosphaeria fusca</name>
    <dbReference type="NCBI Taxonomy" id="682080"/>
    <lineage>
        <taxon>Eukaryota</taxon>
        <taxon>Fungi</taxon>
        <taxon>Dikarya</taxon>
        <taxon>Ascomycota</taxon>
        <taxon>Pezizomycotina</taxon>
        <taxon>Dothideomycetes</taxon>
        <taxon>Pleosporomycetidae</taxon>
        <taxon>Pleosporales</taxon>
        <taxon>Tetraplosphaeriaceae</taxon>
        <taxon>Polyplosphaeria</taxon>
    </lineage>
</organism>
<evidence type="ECO:0000313" key="9">
    <source>
        <dbReference type="Proteomes" id="UP000799444"/>
    </source>
</evidence>
<dbReference type="AlphaFoldDB" id="A0A9P4R2Q2"/>
<dbReference type="Proteomes" id="UP000799444">
    <property type="component" value="Unassembled WGS sequence"/>
</dbReference>
<feature type="non-terminal residue" evidence="8">
    <location>
        <position position="249"/>
    </location>
</feature>
<keyword evidence="9" id="KW-1185">Reference proteome</keyword>
<keyword evidence="5" id="KW-0804">Transcription</keyword>
<dbReference type="PANTHER" id="PTHR46077:SF1">
    <property type="entry name" value="TOP1 BINDING ARGININE_SERINE RICH PROTEIN, E3 UBIQUITIN LIGASE"/>
    <property type="match status" value="1"/>
</dbReference>
<dbReference type="Pfam" id="PF13639">
    <property type="entry name" value="zf-RING_2"/>
    <property type="match status" value="1"/>
</dbReference>
<keyword evidence="6" id="KW-0862">Zinc</keyword>
<evidence type="ECO:0000256" key="2">
    <source>
        <dbReference type="ARBA" id="ARBA00012483"/>
    </source>
</evidence>
<keyword evidence="6" id="KW-0479">Metal-binding</keyword>
<name>A0A9P4R2Q2_9PLEO</name>
<dbReference type="EC" id="2.3.2.27" evidence="2"/>
<dbReference type="GO" id="GO:0006513">
    <property type="term" value="P:protein monoubiquitination"/>
    <property type="evidence" value="ECO:0007669"/>
    <property type="project" value="TreeGrafter"/>
</dbReference>
<dbReference type="PROSITE" id="PS50089">
    <property type="entry name" value="ZF_RING_2"/>
    <property type="match status" value="1"/>
</dbReference>
<evidence type="ECO:0000313" key="8">
    <source>
        <dbReference type="EMBL" id="KAF2738303.1"/>
    </source>
</evidence>
<feature type="non-terminal residue" evidence="8">
    <location>
        <position position="1"/>
    </location>
</feature>
<dbReference type="OrthoDB" id="21204at2759"/>
<dbReference type="SUPFAM" id="SSF57850">
    <property type="entry name" value="RING/U-box"/>
    <property type="match status" value="1"/>
</dbReference>
<dbReference type="GO" id="GO:0061630">
    <property type="term" value="F:ubiquitin protein ligase activity"/>
    <property type="evidence" value="ECO:0007669"/>
    <property type="project" value="UniProtKB-EC"/>
</dbReference>
<keyword evidence="6" id="KW-0863">Zinc-finger</keyword>
<keyword evidence="4" id="KW-0805">Transcription regulation</keyword>
<dbReference type="EMBL" id="ML996110">
    <property type="protein sequence ID" value="KAF2738303.1"/>
    <property type="molecule type" value="Genomic_DNA"/>
</dbReference>
<comment type="catalytic activity">
    <reaction evidence="1">
        <text>S-ubiquitinyl-[E2 ubiquitin-conjugating enzyme]-L-cysteine + [acceptor protein]-L-lysine = [E2 ubiquitin-conjugating enzyme]-L-cysteine + N(6)-ubiquitinyl-[acceptor protein]-L-lysine.</text>
        <dbReference type="EC" id="2.3.2.27"/>
    </reaction>
</comment>
<evidence type="ECO:0000256" key="3">
    <source>
        <dbReference type="ARBA" id="ARBA00022679"/>
    </source>
</evidence>
<dbReference type="GO" id="GO:0008270">
    <property type="term" value="F:zinc ion binding"/>
    <property type="evidence" value="ECO:0007669"/>
    <property type="project" value="UniProtKB-KW"/>
</dbReference>
<dbReference type="SMART" id="SM00184">
    <property type="entry name" value="RING"/>
    <property type="match status" value="1"/>
</dbReference>
<sequence length="249" mass="28936">SKDACVICLEDITERAITAPCNHCTFDFLCLVSWLQERPTCPLCKAEVTAVQYDWRTPEDFKTYFVRSIATTQQISSTYHENARSRLPRRLRTARRPHPPPGPDTALLRRRHVYRRKLYSLHVGSNQISQYRDLTPQTFAQSAELQSRAKAWIRRELRVFSFLDAEPDQMPSEGGATTSSNAEFLLSYIIAILRKVDLKSSNGHAEDLLQEFLGRDNTRLFLHELGSWLRSPYTRLGEWDRTVQYREEL</sequence>
<keyword evidence="3" id="KW-0808">Transferase</keyword>
<dbReference type="InterPro" id="IPR013083">
    <property type="entry name" value="Znf_RING/FYVE/PHD"/>
</dbReference>
<comment type="caution">
    <text evidence="8">The sequence shown here is derived from an EMBL/GenBank/DDBJ whole genome shotgun (WGS) entry which is preliminary data.</text>
</comment>
<proteinExistence type="predicted"/>
<evidence type="ECO:0000256" key="5">
    <source>
        <dbReference type="ARBA" id="ARBA00023163"/>
    </source>
</evidence>
<evidence type="ECO:0000259" key="7">
    <source>
        <dbReference type="PROSITE" id="PS50089"/>
    </source>
</evidence>
<gene>
    <name evidence="8" type="ORF">EJ04DRAFT_417702</name>
</gene>
<evidence type="ECO:0000256" key="1">
    <source>
        <dbReference type="ARBA" id="ARBA00000900"/>
    </source>
</evidence>
<protein>
    <recommendedName>
        <fullName evidence="2">RING-type E3 ubiquitin transferase</fullName>
        <ecNumber evidence="2">2.3.2.27</ecNumber>
    </recommendedName>
</protein>
<accession>A0A9P4R2Q2</accession>
<dbReference type="PANTHER" id="PTHR46077">
    <property type="entry name" value="E3 UBIQUITIN-PROTEIN LIGASE TOPORS"/>
    <property type="match status" value="1"/>
</dbReference>
<evidence type="ECO:0000256" key="6">
    <source>
        <dbReference type="PROSITE-ProRule" id="PRU00175"/>
    </source>
</evidence>
<evidence type="ECO:0000256" key="4">
    <source>
        <dbReference type="ARBA" id="ARBA00023015"/>
    </source>
</evidence>
<dbReference type="InterPro" id="IPR001841">
    <property type="entry name" value="Znf_RING"/>
</dbReference>